<sequence length="147" mass="16540">MVIVVVPVRRRRRRRRRVMRRRCRTSCGHLIRGRRRRELSLLGGFPFGEANARENARLLLAIQRRCCGGCGRSRRRDRGFGRGFRGRSPGGLGSPAVMMVVVVALAVVVVVVPVMITVPVTFPVVELIGLSLGRTWRIELSRRSLNG</sequence>
<keyword evidence="1" id="KW-0812">Transmembrane</keyword>
<gene>
    <name evidence="2" type="ORF">TorRG33x02_066130</name>
</gene>
<feature type="transmembrane region" description="Helical" evidence="1">
    <location>
        <begin position="96"/>
        <end position="125"/>
    </location>
</feature>
<evidence type="ECO:0000256" key="1">
    <source>
        <dbReference type="SAM" id="Phobius"/>
    </source>
</evidence>
<keyword evidence="3" id="KW-1185">Reference proteome</keyword>
<organism evidence="2 3">
    <name type="scientific">Trema orientale</name>
    <name type="common">Charcoal tree</name>
    <name type="synonym">Celtis orientalis</name>
    <dbReference type="NCBI Taxonomy" id="63057"/>
    <lineage>
        <taxon>Eukaryota</taxon>
        <taxon>Viridiplantae</taxon>
        <taxon>Streptophyta</taxon>
        <taxon>Embryophyta</taxon>
        <taxon>Tracheophyta</taxon>
        <taxon>Spermatophyta</taxon>
        <taxon>Magnoliopsida</taxon>
        <taxon>eudicotyledons</taxon>
        <taxon>Gunneridae</taxon>
        <taxon>Pentapetalae</taxon>
        <taxon>rosids</taxon>
        <taxon>fabids</taxon>
        <taxon>Rosales</taxon>
        <taxon>Cannabaceae</taxon>
        <taxon>Trema</taxon>
    </lineage>
</organism>
<proteinExistence type="predicted"/>
<dbReference type="InParanoid" id="A0A2P5FIV1"/>
<protein>
    <recommendedName>
        <fullName evidence="4">Transmembrane protein</fullName>
    </recommendedName>
</protein>
<keyword evidence="1" id="KW-0472">Membrane</keyword>
<comment type="caution">
    <text evidence="2">The sequence shown here is derived from an EMBL/GenBank/DDBJ whole genome shotgun (WGS) entry which is preliminary data.</text>
</comment>
<dbReference type="Proteomes" id="UP000237000">
    <property type="component" value="Unassembled WGS sequence"/>
</dbReference>
<keyword evidence="1" id="KW-1133">Transmembrane helix</keyword>
<evidence type="ECO:0000313" key="3">
    <source>
        <dbReference type="Proteomes" id="UP000237000"/>
    </source>
</evidence>
<dbReference type="EMBL" id="JXTC01000030">
    <property type="protein sequence ID" value="PON97703.1"/>
    <property type="molecule type" value="Genomic_DNA"/>
</dbReference>
<dbReference type="AlphaFoldDB" id="A0A2P5FIV1"/>
<evidence type="ECO:0008006" key="4">
    <source>
        <dbReference type="Google" id="ProtNLM"/>
    </source>
</evidence>
<evidence type="ECO:0000313" key="2">
    <source>
        <dbReference type="EMBL" id="PON97703.1"/>
    </source>
</evidence>
<accession>A0A2P5FIV1</accession>
<name>A0A2P5FIV1_TREOI</name>
<reference evidence="3" key="1">
    <citation type="submission" date="2016-06" db="EMBL/GenBank/DDBJ databases">
        <title>Parallel loss of symbiosis genes in relatives of nitrogen-fixing non-legume Parasponia.</title>
        <authorList>
            <person name="Van Velzen R."/>
            <person name="Holmer R."/>
            <person name="Bu F."/>
            <person name="Rutten L."/>
            <person name="Van Zeijl A."/>
            <person name="Liu W."/>
            <person name="Santuari L."/>
            <person name="Cao Q."/>
            <person name="Sharma T."/>
            <person name="Shen D."/>
            <person name="Roswanjaya Y."/>
            <person name="Wardhani T."/>
            <person name="Kalhor M.S."/>
            <person name="Jansen J."/>
            <person name="Van den Hoogen J."/>
            <person name="Gungor B."/>
            <person name="Hartog M."/>
            <person name="Hontelez J."/>
            <person name="Verver J."/>
            <person name="Yang W.-C."/>
            <person name="Schijlen E."/>
            <person name="Repin R."/>
            <person name="Schilthuizen M."/>
            <person name="Schranz E."/>
            <person name="Heidstra R."/>
            <person name="Miyata K."/>
            <person name="Fedorova E."/>
            <person name="Kohlen W."/>
            <person name="Bisseling T."/>
            <person name="Smit S."/>
            <person name="Geurts R."/>
        </authorList>
    </citation>
    <scope>NUCLEOTIDE SEQUENCE [LARGE SCALE GENOMIC DNA]</scope>
    <source>
        <strain evidence="3">cv. RG33-2</strain>
    </source>
</reference>